<dbReference type="PROSITE" id="PS51762">
    <property type="entry name" value="GH16_2"/>
    <property type="match status" value="1"/>
</dbReference>
<dbReference type="Gene3D" id="2.60.120.200">
    <property type="match status" value="1"/>
</dbReference>
<dbReference type="SUPFAM" id="SSF49899">
    <property type="entry name" value="Concanavalin A-like lectins/glucanases"/>
    <property type="match status" value="1"/>
</dbReference>
<evidence type="ECO:0000256" key="1">
    <source>
        <dbReference type="ARBA" id="ARBA00006865"/>
    </source>
</evidence>
<dbReference type="InterPro" id="IPR013320">
    <property type="entry name" value="ConA-like_dom_sf"/>
</dbReference>
<keyword evidence="5" id="KW-1185">Reference proteome</keyword>
<organism evidence="4 5">
    <name type="scientific">Cellulophaga geojensis KL-A</name>
    <dbReference type="NCBI Taxonomy" id="1328323"/>
    <lineage>
        <taxon>Bacteria</taxon>
        <taxon>Pseudomonadati</taxon>
        <taxon>Bacteroidota</taxon>
        <taxon>Flavobacteriia</taxon>
        <taxon>Flavobacteriales</taxon>
        <taxon>Flavobacteriaceae</taxon>
        <taxon>Cellulophaga</taxon>
    </lineage>
</organism>
<dbReference type="CDD" id="cd08023">
    <property type="entry name" value="GH16_laminarinase_like"/>
    <property type="match status" value="1"/>
</dbReference>
<evidence type="ECO:0000259" key="2">
    <source>
        <dbReference type="PROSITE" id="PS51704"/>
    </source>
</evidence>
<dbReference type="Gene3D" id="3.20.20.190">
    <property type="entry name" value="Phosphatidylinositol (PI) phosphodiesterase"/>
    <property type="match status" value="1"/>
</dbReference>
<dbReference type="Pfam" id="PF00722">
    <property type="entry name" value="Glyco_hydro_16"/>
    <property type="match status" value="1"/>
</dbReference>
<name>A0ABP3B9D2_9FLAO</name>
<sequence length="530" mass="60809">MRILFLAFILALSACKTNNTNKILFADNPVVAHRGAWKNKNLPENSIAALKEAISLNCTGSEFDVRMTSDNILIVTHDPTYNNLPIEDTTFAELSKKKLSNGETLPTLKDYLLAGMKNNTSTGLVLEIKPSKYKERNSIITEKVIKEVKRLKADPYIKTYISFSYNILLKIKELDPNANTQYLDGSKAPSQLKKDSISGLDYEKNVFKKHPEWIKEAKKLNLALNVWTVNNEENLDLFIAHNFNYITTNEPELLFKRLKKNPVSNGYQLVWSDEFNYKGAPNNKKWVYDIGFISNEEKQYFTSNTKNVRVEKGNLIIEAHKESVANKDYKSNAFKNKSWLHYIPKIDSAKYTSARIKTKGLASWKYGRIDVRAKLPKGIGLWPAIWMLGENRKEVGWPESGEIDIMEYVGFSPDSIFGTIHTKAYNHLKKTQKGKKTFISNPNDTYHTYSLEWTPEKMDFILDDVVYNSFANEHKTTAEWPFDQKFYLILNVSVGGMLGGQKGIDDTVFPQHMAVDYVRVFQKKEELQNN</sequence>
<accession>A0ABP3B9D2</accession>
<dbReference type="InterPro" id="IPR050546">
    <property type="entry name" value="Glycosyl_Hydrlase_16"/>
</dbReference>
<dbReference type="RefSeq" id="WP_034644474.1">
    <property type="nucleotide sequence ID" value="NZ_ARZX01000004.1"/>
</dbReference>
<dbReference type="InterPro" id="IPR030395">
    <property type="entry name" value="GP_PDE_dom"/>
</dbReference>
<dbReference type="PANTHER" id="PTHR10963:SF55">
    <property type="entry name" value="GLYCOSIDE HYDROLASE FAMILY 16 PROTEIN"/>
    <property type="match status" value="1"/>
</dbReference>
<dbReference type="SUPFAM" id="SSF51695">
    <property type="entry name" value="PLC-like phosphodiesterases"/>
    <property type="match status" value="1"/>
</dbReference>
<gene>
    <name evidence="4" type="ORF">KLA_05341</name>
</gene>
<dbReference type="PROSITE" id="PS51704">
    <property type="entry name" value="GP_PDE"/>
    <property type="match status" value="1"/>
</dbReference>
<protein>
    <submittedName>
        <fullName evidence="4">Licheninase</fullName>
    </submittedName>
</protein>
<feature type="domain" description="GP-PDE" evidence="2">
    <location>
        <begin position="28"/>
        <end position="258"/>
    </location>
</feature>
<dbReference type="InterPro" id="IPR017946">
    <property type="entry name" value="PLC-like_Pdiesterase_TIM-brl"/>
</dbReference>
<evidence type="ECO:0000313" key="5">
    <source>
        <dbReference type="Proteomes" id="UP000019275"/>
    </source>
</evidence>
<dbReference type="EMBL" id="ARZX01000004">
    <property type="protein sequence ID" value="EWH14419.1"/>
    <property type="molecule type" value="Genomic_DNA"/>
</dbReference>
<evidence type="ECO:0000259" key="3">
    <source>
        <dbReference type="PROSITE" id="PS51762"/>
    </source>
</evidence>
<comment type="caution">
    <text evidence="4">The sequence shown here is derived from an EMBL/GenBank/DDBJ whole genome shotgun (WGS) entry which is preliminary data.</text>
</comment>
<evidence type="ECO:0000313" key="4">
    <source>
        <dbReference type="EMBL" id="EWH14419.1"/>
    </source>
</evidence>
<comment type="similarity">
    <text evidence="1">Belongs to the glycosyl hydrolase 16 family.</text>
</comment>
<proteinExistence type="inferred from homology"/>
<dbReference type="Pfam" id="PF03009">
    <property type="entry name" value="GDPD"/>
    <property type="match status" value="1"/>
</dbReference>
<dbReference type="Proteomes" id="UP000019275">
    <property type="component" value="Unassembled WGS sequence"/>
</dbReference>
<dbReference type="PROSITE" id="PS51257">
    <property type="entry name" value="PROKAR_LIPOPROTEIN"/>
    <property type="match status" value="1"/>
</dbReference>
<dbReference type="PANTHER" id="PTHR10963">
    <property type="entry name" value="GLYCOSYL HYDROLASE-RELATED"/>
    <property type="match status" value="1"/>
</dbReference>
<feature type="domain" description="GH16" evidence="3">
    <location>
        <begin position="256"/>
        <end position="526"/>
    </location>
</feature>
<reference evidence="4 5" key="1">
    <citation type="journal article" date="2014" name="Genome Announc.">
        <title>Draft Genome Sequence of the Carrageenan-Degrading Bacterium Cellulophaga sp. Strain KL-A, Isolated from Decaying Marine Algae.</title>
        <authorList>
            <person name="Shan D."/>
            <person name="Ying J."/>
            <person name="Li X."/>
            <person name="Gao Z."/>
            <person name="Wei G."/>
            <person name="Shao Z."/>
        </authorList>
    </citation>
    <scope>NUCLEOTIDE SEQUENCE [LARGE SCALE GENOMIC DNA]</scope>
    <source>
        <strain evidence="4 5">KL-A</strain>
    </source>
</reference>
<dbReference type="InterPro" id="IPR000757">
    <property type="entry name" value="Beta-glucanase-like"/>
</dbReference>